<dbReference type="Pfam" id="PF01363">
    <property type="entry name" value="FYVE"/>
    <property type="match status" value="1"/>
</dbReference>
<keyword evidence="3" id="KW-0862">Zinc</keyword>
<proteinExistence type="predicted"/>
<evidence type="ECO:0000259" key="4">
    <source>
        <dbReference type="SMART" id="SM00064"/>
    </source>
</evidence>
<dbReference type="InterPro" id="IPR013083">
    <property type="entry name" value="Znf_RING/FYVE/PHD"/>
</dbReference>
<dbReference type="SUPFAM" id="SSF57903">
    <property type="entry name" value="FYVE/PHD zinc finger"/>
    <property type="match status" value="1"/>
</dbReference>
<dbReference type="Proteomes" id="UP000271087">
    <property type="component" value="Unassembled WGS sequence"/>
</dbReference>
<dbReference type="InterPro" id="IPR011011">
    <property type="entry name" value="Znf_FYVE_PHD"/>
</dbReference>
<protein>
    <recommendedName>
        <fullName evidence="4">FYVE zinc finger domain-containing protein</fullName>
    </recommendedName>
</protein>
<dbReference type="InterPro" id="IPR000306">
    <property type="entry name" value="Znf_FYVE"/>
</dbReference>
<dbReference type="SMART" id="SM00064">
    <property type="entry name" value="FYVE"/>
    <property type="match status" value="1"/>
</dbReference>
<gene>
    <name evidence="5" type="ORF">NOO_LOCUS11079</name>
</gene>
<feature type="domain" description="FYVE zinc finger" evidence="4">
    <location>
        <begin position="32"/>
        <end position="97"/>
    </location>
</feature>
<organism evidence="5 6">
    <name type="scientific">Onchocerca ochengi</name>
    <name type="common">Filarial nematode worm</name>
    <dbReference type="NCBI Taxonomy" id="42157"/>
    <lineage>
        <taxon>Eukaryota</taxon>
        <taxon>Metazoa</taxon>
        <taxon>Ecdysozoa</taxon>
        <taxon>Nematoda</taxon>
        <taxon>Chromadorea</taxon>
        <taxon>Rhabditida</taxon>
        <taxon>Spirurina</taxon>
        <taxon>Spiruromorpha</taxon>
        <taxon>Filarioidea</taxon>
        <taxon>Onchocercidae</taxon>
        <taxon>Onchocerca</taxon>
    </lineage>
</organism>
<reference evidence="5 6" key="1">
    <citation type="submission" date="2018-08" db="EMBL/GenBank/DDBJ databases">
        <authorList>
            <person name="Laetsch R D."/>
            <person name="Stevens L."/>
            <person name="Kumar S."/>
            <person name="Blaxter L. M."/>
        </authorList>
    </citation>
    <scope>NUCLEOTIDE SEQUENCE [LARGE SCALE GENOMIC DNA]</scope>
</reference>
<name>A0A3P7MET5_ONCOC</name>
<dbReference type="AlphaFoldDB" id="A0A3P7MET5"/>
<evidence type="ECO:0000313" key="6">
    <source>
        <dbReference type="Proteomes" id="UP000271087"/>
    </source>
</evidence>
<keyword evidence="2" id="KW-0863">Zinc-finger</keyword>
<dbReference type="EMBL" id="UYRW01007192">
    <property type="protein sequence ID" value="VDM94831.1"/>
    <property type="molecule type" value="Genomic_DNA"/>
</dbReference>
<accession>A0A3P7MET5</accession>
<keyword evidence="6" id="KW-1185">Reference proteome</keyword>
<keyword evidence="1" id="KW-0479">Metal-binding</keyword>
<evidence type="ECO:0000256" key="1">
    <source>
        <dbReference type="ARBA" id="ARBA00022723"/>
    </source>
</evidence>
<dbReference type="GO" id="GO:0008270">
    <property type="term" value="F:zinc ion binding"/>
    <property type="evidence" value="ECO:0007669"/>
    <property type="project" value="UniProtKB-KW"/>
</dbReference>
<dbReference type="Gene3D" id="3.30.40.10">
    <property type="entry name" value="Zinc/RING finger domain, C3HC4 (zinc finger)"/>
    <property type="match status" value="1"/>
</dbReference>
<feature type="non-terminal residue" evidence="5">
    <location>
        <position position="1"/>
    </location>
</feature>
<evidence type="ECO:0000256" key="2">
    <source>
        <dbReference type="ARBA" id="ARBA00022771"/>
    </source>
</evidence>
<evidence type="ECO:0000256" key="3">
    <source>
        <dbReference type="ARBA" id="ARBA00022833"/>
    </source>
</evidence>
<evidence type="ECO:0000313" key="5">
    <source>
        <dbReference type="EMBL" id="VDM94831.1"/>
    </source>
</evidence>
<dbReference type="OrthoDB" id="5857166at2759"/>
<sequence>FIRKPRHIIAACAKRLQLYFMKLMFQENNSALPALHWQSIRSADECANNDCSAEFITRGERRLHCYRCGKIYCRRCMILTSDGFERICITCSELTHQNNPL</sequence>